<evidence type="ECO:0000256" key="5">
    <source>
        <dbReference type="ARBA" id="ARBA00023224"/>
    </source>
</evidence>
<dbReference type="Gene3D" id="3.40.50.300">
    <property type="entry name" value="P-loop containing nucleotide triphosphate hydrolases"/>
    <property type="match status" value="1"/>
</dbReference>
<evidence type="ECO:0000313" key="8">
    <source>
        <dbReference type="Proteomes" id="UP000278807"/>
    </source>
</evidence>
<dbReference type="InterPro" id="IPR027417">
    <property type="entry name" value="P-loop_NTPase"/>
</dbReference>
<evidence type="ECO:0000313" key="7">
    <source>
        <dbReference type="EMBL" id="VDO05478.1"/>
    </source>
</evidence>
<feature type="binding site" evidence="6">
    <location>
        <begin position="185"/>
        <end position="188"/>
    </location>
    <ligand>
        <name>GTP</name>
        <dbReference type="ChEBI" id="CHEBI:37565"/>
    </ligand>
</feature>
<reference evidence="7 8" key="2">
    <citation type="submission" date="2018-11" db="EMBL/GenBank/DDBJ databases">
        <authorList>
            <consortium name="Pathogen Informatics"/>
        </authorList>
    </citation>
    <scope>NUCLEOTIDE SEQUENCE [LARGE SCALE GENOMIC DNA]</scope>
</reference>
<dbReference type="PANTHER" id="PTHR10218:SF302">
    <property type="entry name" value="GUANINE NUCLEOTIDE-BINDING PROTEIN ALPHA-5 SUBUNIT"/>
    <property type="match status" value="1"/>
</dbReference>
<dbReference type="OrthoDB" id="5817230at2759"/>
<dbReference type="SUPFAM" id="SSF52540">
    <property type="entry name" value="P-loop containing nucleoside triphosphate hydrolases"/>
    <property type="match status" value="1"/>
</dbReference>
<dbReference type="GO" id="GO:0007188">
    <property type="term" value="P:adenylate cyclase-modulating G protein-coupled receptor signaling pathway"/>
    <property type="evidence" value="ECO:0007669"/>
    <property type="project" value="TreeGrafter"/>
</dbReference>
<reference evidence="9" key="1">
    <citation type="submission" date="2017-02" db="UniProtKB">
        <authorList>
            <consortium name="WormBaseParasite"/>
        </authorList>
    </citation>
    <scope>IDENTIFICATION</scope>
</reference>
<dbReference type="InterPro" id="IPR001019">
    <property type="entry name" value="Gprotein_alpha_su"/>
</dbReference>
<dbReference type="PROSITE" id="PS51882">
    <property type="entry name" value="G_ALPHA"/>
    <property type="match status" value="1"/>
</dbReference>
<comment type="subunit">
    <text evidence="1">G proteins are composed of 3 units; alpha, beta and gamma. The alpha chain contains the guanine nucleotide binding site.</text>
</comment>
<protein>
    <submittedName>
        <fullName evidence="7 9">Uncharacterized protein</fullName>
    </submittedName>
</protein>
<organism evidence="9">
    <name type="scientific">Rodentolepis nana</name>
    <name type="common">Dwarf tapeworm</name>
    <name type="synonym">Hymenolepis nana</name>
    <dbReference type="NCBI Taxonomy" id="102285"/>
    <lineage>
        <taxon>Eukaryota</taxon>
        <taxon>Metazoa</taxon>
        <taxon>Spiralia</taxon>
        <taxon>Lophotrochozoa</taxon>
        <taxon>Platyhelminthes</taxon>
        <taxon>Cestoda</taxon>
        <taxon>Eucestoda</taxon>
        <taxon>Cyclophyllidea</taxon>
        <taxon>Hymenolepididae</taxon>
        <taxon>Rodentolepis</taxon>
    </lineage>
</organism>
<keyword evidence="3 6" id="KW-0547">Nucleotide-binding</keyword>
<dbReference type="GO" id="GO:0005525">
    <property type="term" value="F:GTP binding"/>
    <property type="evidence" value="ECO:0007669"/>
    <property type="project" value="UniProtKB-KW"/>
</dbReference>
<dbReference type="Proteomes" id="UP000278807">
    <property type="component" value="Unassembled WGS sequence"/>
</dbReference>
<dbReference type="GO" id="GO:0046872">
    <property type="term" value="F:metal ion binding"/>
    <property type="evidence" value="ECO:0007669"/>
    <property type="project" value="UniProtKB-KW"/>
</dbReference>
<dbReference type="GO" id="GO:0003924">
    <property type="term" value="F:GTPase activity"/>
    <property type="evidence" value="ECO:0007669"/>
    <property type="project" value="InterPro"/>
</dbReference>
<dbReference type="WBParaSite" id="HNAJ_0000915801-mRNA-1">
    <property type="protein sequence ID" value="HNAJ_0000915801-mRNA-1"/>
    <property type="gene ID" value="HNAJ_0000915801"/>
</dbReference>
<dbReference type="FunFam" id="3.40.50.300:FF:000720">
    <property type="entry name" value="Guanine nucleotide-binding protein G(k) subunit alpha"/>
    <property type="match status" value="1"/>
</dbReference>
<dbReference type="InterPro" id="IPR011025">
    <property type="entry name" value="GproteinA_insert"/>
</dbReference>
<dbReference type="AlphaFoldDB" id="A0A0R3TP00"/>
<dbReference type="PANTHER" id="PTHR10218">
    <property type="entry name" value="GTP-BINDING PROTEIN ALPHA SUBUNIT"/>
    <property type="match status" value="1"/>
</dbReference>
<dbReference type="GO" id="GO:0005737">
    <property type="term" value="C:cytoplasm"/>
    <property type="evidence" value="ECO:0007669"/>
    <property type="project" value="TreeGrafter"/>
</dbReference>
<accession>A0A0R3TP00</accession>
<evidence type="ECO:0000256" key="4">
    <source>
        <dbReference type="ARBA" id="ARBA00023134"/>
    </source>
</evidence>
<dbReference type="Pfam" id="PF00503">
    <property type="entry name" value="G-alpha"/>
    <property type="match status" value="1"/>
</dbReference>
<evidence type="ECO:0000313" key="9">
    <source>
        <dbReference type="WBParaSite" id="HNAJ_0000915801-mRNA-1"/>
    </source>
</evidence>
<evidence type="ECO:0000256" key="3">
    <source>
        <dbReference type="ARBA" id="ARBA00022741"/>
    </source>
</evidence>
<keyword evidence="2" id="KW-0479">Metal-binding</keyword>
<keyword evidence="8" id="KW-1185">Reference proteome</keyword>
<sequence length="211" mass="24504">MTYLLFALRSFGISGLNFEKPKSMEVVQFLFQNSSSSNYSINSSFLLDALKQLREDGQFCDFVKNNLSQYGLTTEYLFSCLERITQNDYLPTRDDILNIKCGQMGLHEEIITRDKLSFRFVMPAMSRSRLSKFAYYFDDVDAIIFVASLSDYDVNPKLREDMDFFASICNSKWFAKCTSIFLILNKFDIFQKKLPTSPLKTCFPDYRGMSN</sequence>
<dbReference type="GO" id="GO:0031683">
    <property type="term" value="F:G-protein beta/gamma-subunit complex binding"/>
    <property type="evidence" value="ECO:0007669"/>
    <property type="project" value="InterPro"/>
</dbReference>
<dbReference type="Gene3D" id="1.10.400.10">
    <property type="entry name" value="GI Alpha 1, domain 2-like"/>
    <property type="match status" value="1"/>
</dbReference>
<dbReference type="STRING" id="102285.A0A0R3TP00"/>
<dbReference type="SMART" id="SM00275">
    <property type="entry name" value="G_alpha"/>
    <property type="match status" value="1"/>
</dbReference>
<proteinExistence type="predicted"/>
<dbReference type="EMBL" id="UZAE01012510">
    <property type="protein sequence ID" value="VDO05478.1"/>
    <property type="molecule type" value="Genomic_DNA"/>
</dbReference>
<name>A0A0R3TP00_RODNA</name>
<dbReference type="GO" id="GO:0001664">
    <property type="term" value="F:G protein-coupled receptor binding"/>
    <property type="evidence" value="ECO:0007669"/>
    <property type="project" value="TreeGrafter"/>
</dbReference>
<dbReference type="SUPFAM" id="SSF47895">
    <property type="entry name" value="Transducin (alpha subunit), insertion domain"/>
    <property type="match status" value="1"/>
</dbReference>
<evidence type="ECO:0000256" key="1">
    <source>
        <dbReference type="ARBA" id="ARBA00011356"/>
    </source>
</evidence>
<dbReference type="GO" id="GO:0005834">
    <property type="term" value="C:heterotrimeric G-protein complex"/>
    <property type="evidence" value="ECO:0007669"/>
    <property type="project" value="TreeGrafter"/>
</dbReference>
<gene>
    <name evidence="7" type="ORF">HNAJ_LOCUS9150</name>
</gene>
<keyword evidence="4 6" id="KW-0342">GTP-binding</keyword>
<keyword evidence="5" id="KW-0807">Transducer</keyword>
<evidence type="ECO:0000256" key="6">
    <source>
        <dbReference type="PIRSR" id="PIRSR601019-1"/>
    </source>
</evidence>
<evidence type="ECO:0000256" key="2">
    <source>
        <dbReference type="ARBA" id="ARBA00022723"/>
    </source>
</evidence>